<reference evidence="13 14" key="1">
    <citation type="journal article" date="2024" name="BMC Genomics">
        <title>Genome assembly of redclaw crayfish (Cherax quadricarinatus) provides insights into its immune adaptation and hypoxia tolerance.</title>
        <authorList>
            <person name="Liu Z."/>
            <person name="Zheng J."/>
            <person name="Li H."/>
            <person name="Fang K."/>
            <person name="Wang S."/>
            <person name="He J."/>
            <person name="Zhou D."/>
            <person name="Weng S."/>
            <person name="Chi M."/>
            <person name="Gu Z."/>
            <person name="He J."/>
            <person name="Li F."/>
            <person name="Wang M."/>
        </authorList>
    </citation>
    <scope>NUCLEOTIDE SEQUENCE [LARGE SCALE GENOMIC DNA]</scope>
    <source>
        <strain evidence="13">ZL_2023a</strain>
    </source>
</reference>
<dbReference type="Pfam" id="PF01347">
    <property type="entry name" value="Vitellogenin_N"/>
    <property type="match status" value="1"/>
</dbReference>
<evidence type="ECO:0000256" key="2">
    <source>
        <dbReference type="ARBA" id="ARBA00022448"/>
    </source>
</evidence>
<dbReference type="InterPro" id="IPR011030">
    <property type="entry name" value="Lipovitellin_superhlx_dom"/>
</dbReference>
<dbReference type="Gene3D" id="1.25.10.20">
    <property type="entry name" value="Vitellinogen, superhelical"/>
    <property type="match status" value="1"/>
</dbReference>
<dbReference type="InterPro" id="IPR009454">
    <property type="entry name" value="Lipid_transpt_open_b-sht"/>
</dbReference>
<evidence type="ECO:0000256" key="5">
    <source>
        <dbReference type="ARBA" id="ARBA00022761"/>
    </source>
</evidence>
<dbReference type="InterPro" id="IPR050733">
    <property type="entry name" value="Vitellogenin/Apolipophorin"/>
</dbReference>
<dbReference type="FunFam" id="2.20.50.20:FF:000007">
    <property type="entry name" value="von Willebrand factor type D domaincontaining protein"/>
    <property type="match status" value="1"/>
</dbReference>
<dbReference type="InterPro" id="IPR015255">
    <property type="entry name" value="Vitellinogen_open_b-sht"/>
</dbReference>
<dbReference type="SUPFAM" id="SSF56968">
    <property type="entry name" value="Lipovitellin-phosvitin complex, beta-sheet shell regions"/>
    <property type="match status" value="2"/>
</dbReference>
<keyword evidence="2" id="KW-0813">Transport</keyword>
<keyword evidence="4 11" id="KW-0732">Signal</keyword>
<dbReference type="InterPro" id="IPR015819">
    <property type="entry name" value="Lipid_transp_b-sht_shell"/>
</dbReference>
<evidence type="ECO:0000256" key="7">
    <source>
        <dbReference type="ARBA" id="ARBA00023121"/>
    </source>
</evidence>
<evidence type="ECO:0000256" key="3">
    <source>
        <dbReference type="ARBA" id="ARBA00022525"/>
    </source>
</evidence>
<dbReference type="Gene3D" id="2.20.80.10">
    <property type="entry name" value="Lipovitellin-phosvitin complex, chain A, domain 4"/>
    <property type="match status" value="1"/>
</dbReference>
<sequence length="4889" mass="546674">MFTVLLLAVLATTALAGPTGQRTSCALHCKDDNTFFYQTGRSYVYDYSVTTSTALLGTFDDDTHLHITAKAHIDVSAPCEYILRVTDVTLEGSSHTEDFSAAVSRTPLRFSFQGGVVDSLCSEISEPAWVLNFKRGVLSAFQSSTTAHGAQTVLEKDISGVCQTHYDSELGDNILTIKKEKNLASCTGRPSLTSYIPSSGYAADSPVQSLPIFKSTSKCQQRIEDGVLVMAECEESHKFRPFSSDEGGAVTLAKTTMVLVSQNTPARPLADYQFYSKTLVFDQISTHNAETQIETVEKILSDLEVASHNEVLPEVPVLFSTLVASLKTLDYPSLNTIYANTKEIHSRKFLVDAMPLVGTAAAVGVVRDMFINGDMTNTDADVWFTSLAFFENPTSDMFTALAPLLQHYPSQDAMLGTSALINTYCKLHSDCGSDSGVQQILRNFESYLGSGCRTVSGENKRKVLVALKALGNAGRWVNASPVLHQCYTEDNDMEIRVAAIEAWRHTPCEYDRSNLLHAFQDETQDTEIRIAAYLAVMTCPTPTVVNIIKDRLISEGVNQVGSFIWTHMVNLQESAAQGKQWVRELIGEDLLQKKFSTEALKFSRNYESSFFMNELNAGAVAESNVIFSSKSYLPRSAMLNLTLDLFGESINLFEIGGRIEGFEAYVERFFGPSGYFPEETIESILRNMRQKKTDSDATTLEGFFDKITDEPQGSYYLRVFGNELYYNHFHGLENLMKSSGFSNPLDLLMELARKGDVDYTKSYQLIDTHYTIPTVTGLPVVLTAKGTATLALKMIGSFKAQSFKDINIEGRFHPSAAVQMDGQMVVDAHVTSTGLKISSTLHTSTFLDGKVQIDGGKLVDITFNTPKDKVEVIDVSTKFFYLEDDQEIRKEVENEEKSEGCMRIISGLDMCAEVGYTSTSDISPHFPLSGPASIHAYLKKTDTQTGYNLRFTNENNYISFLFDTPESQVNRKVSLTIAKSAQNLKVDLETPLISLQGNGEYTWRKNNKHIKLDLMMDHAARYTVETGLQISGKNIRKIEPSLVITSPRGEILNVKGTLKASVTNTNYTADLSVSGLTVPPVVLHASYEGEAKSANVEVMLETPMYDFNTKGQLAYDDNFVSSKANIEYSVLKGEKHTISYSALIKKEISEEVNTYTTKFELTPSQYRDMALDIDFSVILSTGRMEQIGKITRGTTTWTIKEMYSYNNDDGNYTLTALSEISCPLLSINYHASHELRFGRNYLNIKSQMQFLPKENYVFAVDFNKNNDFDIEARVSSQAGDTKASIEFLLNEVANGHYKAKLTKSVITSEGEKTSILEGSLQNNSQPGKFNVLMDGSFKSPENTVTTNLGIYGDKTKASVDFSADVNGRPGEFALKFEVTRSSILVDANVYKHIFINAYVTTIEEIQKLLVSVDLDKNGDRNQSFEISGQLSPSHVEAAFRFQERKASASFNLVDDGIEMEAKWSPEQKVSAHVHYSLGDAISLATAVETTFQGWEKQDVTFTITLKDYEITSRASATWRNTELMVLTVNGKLQPGMYTNALNAEILFSSTLESFDKISFILDHNMGYATIKTNFVGLWNKSEMKGSFQLTPSDSGIDATAIFTSPLTEDVYVTLHHELLNSALWSKLEAKYGAETCTITLKGQVNLGDIQDITLVMRMTSTLSTLPQINANVKYTLSEGNVNLVVEGKTGEKKMMLNMNGDKTVTGSLTAISGDLRFITPFTSPLTATLSHSHDGQRFTSQFEISRFWSNLGSLKMHAEGHMISVSDMKLDAVLSSPDTKASLSFAHKVTDNEMISAIDAIANGERITVTVNGILDAAKKLLNLEGEISSTFNGLDDINVKIDSKMEANIRTSNISLTKGSQSLDVLHTIRFVDLLNWDSSFTINGMYKLSDRQSYSGTTYAHELRYMWGEEGVHFMASVDPRISEDSRKIDAQVILGTPWKNYENIKVDLHYQDDGAEYKPAIRIEYKPGSIIDIATVAKFGTSSFYSESSLTTPFWQPLGYKLNLDFQPQLAATLELTRGANKTIININGTWKPGMFDGHVDIESTYFSVPLSVTSSYDIISPEKKVSLLVNADRKYEFTGSLAGHVKNAKWSLAAELPFEAVSSFEFSGEYQYMTMPFITNMVLKLNSNIYALSSKVNTNGFTINVEANDLKGSLESMWFYQHNRANMEIKFQSPLPTVSNMAAYIMYDFETQKKVHIKMTHGTQEINFIGKLEGETLVFEGTTPYRGWETLNASFFVSKSAITANISRNDTKIKVSGTMEIKHGKGKIEMTITTPFANFENISVKITYNLQGGTKMAEFRALFGTKELYLNGIIKLSNPLTPEMKLDIITPFEVIKTVGGEARWNMKDSVKTIEVTANHNDAQYKWQLEAAAEGVTKGYALATISTPVVGWRSVSVRGSFDFTTRPYKVAFTNDKEGVVSTIEGHLFITQNEITGEITTPISGWEKLALNGVYTINNNGLTGNIEFDKGYEKYEASGNIMFNSHTPKLKINIKTPIADVNNIELSLDTTVIGADKTFRLAFINNDIIYSAEFTGQFIYKTGFFKILIRSPIPEYTDLEIYAKYDFTGDVKTIELNLKKETHKHHFFIALKMNRDNFVIDVVTPFTGFEVLKVNGHYTNERGQHSFVGSFVKNDNTYNFRASAVVDVNKINLALTTPIAVINNVVFNASWDAFNDGIKGSVHFERNEEVFEFSTQASFTPMKSALYVGINTPVEGCNKLTMDISYDIISDNKFAEISVQKDNFSKIFRIDASYNLESGSLKIKTPFEGFEVLGAEYALFVDHNNRKMEASVKINHNSQEWIFSAYGQYGPDSFIIKFQMPFEDFNTIAAEGNIDIVTKTGKGIMKFGLHTFSINISYAVDNMFFELVTPFTALKTVSVSTAYTWTSSQKKAKVAVVYNENNYVLNGGLSVSPASMSITLQATTPINNYRNMSLQIKFDVGNRDKLMSAHITACQNTYYFAVSGYVEEKIAHFKCDLLSPFSGWTNVKFDGKVDFTREDKTLEISLERDGNVKAIAISGKLIGGTMDFKLKTPFTGLNNLNVSGSLNRAKRSLEFNMMNDAGEASLLTSFNSINLHLKTPFARAEEITWEIKKVDENSYKAEWRRNNNYVTASVVKTGGRGAFSLEVKSELQGWEFLALTGKLDQDAIEGYVSGTINEDKVTISIQGQHDVDSDFTINVTTPYENYQSVQGKISYNFRKKYIKIEASSSSSDFHFIFKYTRRNAIESHLLVPNPVQNTELKVNLSPLSGKLSFTSRFPALRNYDSEYKILIGDVVTVTHKVNVNNVDVFTVDFEGDKANQKAHFELHIRLPHRHSVIHVHREGFTTFNFVLKQEIDSQNGIEEKEFKIELSGSGNLPQEGTINAVITNSFREVPRTINAKIDVNRASQPKTLRIEINPVPHGLYIFDISYNINLQDCSHGDYDIKITTPDRSNAPWKHISGSWDTQNPQDAVITLNIGNVAYKAQGKLGLQESTMILTSDFTEKIFLQWKFKRQHNFRDYFLKLGRESRYGMLKLKGTITDIAHIDIEGGIKAGPFQSEEFLFTSKWNKGDDGVVTGEGSFDYGEYHGSHTIEEFLRDAEQRSATFKWTATSNIPQYEQISVSGNYDVSGKLVFHAEIKVHDRESKIDINISNLNPKRSRNTVEWDVPIFGELGKVQLTLTHNFRDVTSKSLSAVAKIGRRQAYVKANWNRSEEFDTFDGTIEIKSKFLGDINIFIKYDVTNIRDANAEVKYSRKTPGQEDKFVNINWRRQATDNSLKGEIVVESSLESLSHARVYVTADTVDVFHLKGGLEWNDKAVTVQFDISKNSVVGKLTTPFKKFESIEGELVFDLDSKNKVVTLKYARGSRTVDLNFTFSKKSKKKGDFELILTTPFEVVRNLNIKGSWTKAQATVNYQRNDIHYSFEGVADIQGGKSDFELSFSGPGRDPIKIAASYNVEDFLAGGGTEPKKLAGFELEFDGYRINFSLQGFRNSERLYIEIDGESLLENLWTFHLKLNSEFNLESRDGVFELKFNDFELKVHNHFERHENNGYYFKSLIESTLTPLPALVFGVGYKNDERILTIGYGADREITFSVKGKDNFRSGFSGFADIPNYGYEGVKYDVDYGFKSDDELFINVELELGEDDQEVEAEFTYNSEGVKARLTSPYTGEHSLRVRRSISSDSFFTEIGLDDYNLKLRGGFTGEETKRGAILEGDIFGNRFLIDFLFQCEGQQYCEGKLIIHTPFRGMEKMGGLFTLSNVSKNIMAHAEVILPSHRTPKITAELNLNLNNKIDGYVTVDVAGKPFTLKSNLVGSSLSEGYKGTVEMYTPLSGLSSVVINGKIKVEAMSVLEADLRIIEPYNTHELRIEYQLSPETLTAGFDLHSRSYDGIKWNFILNGLSSTHKNIEMTLGNDKISVGYTMDESSFKVTIDSLIRNIPRQFSLEAKYSSLETMEATLIIVNEDQTHRIHGEFRVVNSHVQGGLELISPLIKGTRKLTFDIAVPDASFKQINFDVTLVTSDTYSLYFEIDARTGVQVTVKIDTPCSSKVTASFEFLAASAGLVIETPTGIHKAKITWRVTSKMPSDWLATVELMSPLLEDNYSFSCMLSDNKANKIIKAELAVGSVRHSLEASTSMRNNGASFFLYIETPFKNINKATLQASLDFENIIQLQVAANFSENINTFNFEFDRDNQTLMTMVQSPYIPTGFVRAEAAVTGDMKKYMQLKTALKNSVKTISGVLDVEIPSSQDIKMNLKVATPFKGYKKMNFVGQYLKDEVTTIIISLDKPVSFTVNTQFANTDTAIKGNLKLKTSVEHFEFIEAELDVPLNKFAPKAFLTLPNNKYGAEVDFQHSILSKVSANLYLDEATYGGNLALRTKAPYELAYSYNLACITTNKFHLRTDSSFISVFV</sequence>
<comment type="caution">
    <text evidence="13">The sequence shown here is derived from an EMBL/GenBank/DDBJ whole genome shotgun (WGS) entry which is preliminary data.</text>
</comment>
<dbReference type="PANTHER" id="PTHR23345:SF15">
    <property type="entry name" value="VITELLOGENIN 1-RELATED"/>
    <property type="match status" value="1"/>
</dbReference>
<feature type="chain" id="PRO_5044024678" description="Vitellogenin domain-containing protein" evidence="11">
    <location>
        <begin position="17"/>
        <end position="4889"/>
    </location>
</feature>
<dbReference type="PROSITE" id="PS51211">
    <property type="entry name" value="VITELLOGENIN"/>
    <property type="match status" value="1"/>
</dbReference>
<dbReference type="GO" id="GO:0008289">
    <property type="term" value="F:lipid binding"/>
    <property type="evidence" value="ECO:0007669"/>
    <property type="project" value="UniProtKB-KW"/>
</dbReference>
<keyword evidence="5" id="KW-0758">Storage protein</keyword>
<dbReference type="InterPro" id="IPR015817">
    <property type="entry name" value="Vitellinogen_open_b-sht_sub1"/>
</dbReference>
<dbReference type="Gene3D" id="2.20.50.20">
    <property type="entry name" value="Lipovitellin. Chain A, domain 3"/>
    <property type="match status" value="1"/>
</dbReference>
<dbReference type="SMART" id="SM01169">
    <property type="entry name" value="DUF1943"/>
    <property type="match status" value="1"/>
</dbReference>
<feature type="signal peptide" evidence="11">
    <location>
        <begin position="1"/>
        <end position="16"/>
    </location>
</feature>
<dbReference type="GO" id="GO:0045735">
    <property type="term" value="F:nutrient reservoir activity"/>
    <property type="evidence" value="ECO:0007669"/>
    <property type="project" value="UniProtKB-KW"/>
</dbReference>
<name>A0AAW0Y898_CHEQU</name>
<evidence type="ECO:0000256" key="4">
    <source>
        <dbReference type="ARBA" id="ARBA00022729"/>
    </source>
</evidence>
<evidence type="ECO:0000256" key="8">
    <source>
        <dbReference type="ARBA" id="ARBA00023157"/>
    </source>
</evidence>
<keyword evidence="6" id="KW-0445">Lipid transport</keyword>
<keyword evidence="8" id="KW-1015">Disulfide bond</keyword>
<evidence type="ECO:0000256" key="11">
    <source>
        <dbReference type="SAM" id="SignalP"/>
    </source>
</evidence>
<evidence type="ECO:0000313" key="14">
    <source>
        <dbReference type="Proteomes" id="UP001445076"/>
    </source>
</evidence>
<proteinExistence type="predicted"/>
<accession>A0AAW0Y898</accession>
<dbReference type="Pfam" id="PF06448">
    <property type="entry name" value="DUF1081"/>
    <property type="match status" value="1"/>
</dbReference>
<evidence type="ECO:0000313" key="13">
    <source>
        <dbReference type="EMBL" id="KAK8752822.1"/>
    </source>
</evidence>
<comment type="subcellular location">
    <subcellularLocation>
        <location evidence="1">Secreted</location>
    </subcellularLocation>
</comment>
<dbReference type="GO" id="GO:0005319">
    <property type="term" value="F:lipid transporter activity"/>
    <property type="evidence" value="ECO:0007669"/>
    <property type="project" value="InterPro"/>
</dbReference>
<gene>
    <name evidence="13" type="ORF">OTU49_007772</name>
</gene>
<evidence type="ECO:0000256" key="10">
    <source>
        <dbReference type="PROSITE-ProRule" id="PRU00557"/>
    </source>
</evidence>
<dbReference type="Proteomes" id="UP001445076">
    <property type="component" value="Unassembled WGS sequence"/>
</dbReference>
<dbReference type="InterPro" id="IPR001747">
    <property type="entry name" value="Vitellogenin_N"/>
</dbReference>
<feature type="domain" description="Vitellogenin" evidence="12">
    <location>
        <begin position="37"/>
        <end position="637"/>
    </location>
</feature>
<evidence type="ECO:0000256" key="6">
    <source>
        <dbReference type="ARBA" id="ARBA00023055"/>
    </source>
</evidence>
<dbReference type="SMART" id="SM00638">
    <property type="entry name" value="LPD_N"/>
    <property type="match status" value="1"/>
</dbReference>
<evidence type="ECO:0000256" key="1">
    <source>
        <dbReference type="ARBA" id="ARBA00004613"/>
    </source>
</evidence>
<dbReference type="InterPro" id="IPR015816">
    <property type="entry name" value="Vitellinogen_b-sht_N"/>
</dbReference>
<dbReference type="SUPFAM" id="SSF48431">
    <property type="entry name" value="Lipovitellin-phosvitin complex, superhelical domain"/>
    <property type="match status" value="1"/>
</dbReference>
<keyword evidence="14" id="KW-1185">Reference proteome</keyword>
<evidence type="ECO:0000259" key="12">
    <source>
        <dbReference type="PROSITE" id="PS51211"/>
    </source>
</evidence>
<dbReference type="GO" id="GO:0005576">
    <property type="term" value="C:extracellular region"/>
    <property type="evidence" value="ECO:0007669"/>
    <property type="project" value="UniProtKB-SubCell"/>
</dbReference>
<dbReference type="Gene3D" id="2.30.230.10">
    <property type="entry name" value="Lipovitellin, beta-sheet shell regions, chain A"/>
    <property type="match status" value="1"/>
</dbReference>
<dbReference type="Pfam" id="PF09172">
    <property type="entry name" value="Vit_open_b-sht"/>
    <property type="match status" value="1"/>
</dbReference>
<keyword evidence="9" id="KW-0325">Glycoprotein</keyword>
<organism evidence="13 14">
    <name type="scientific">Cherax quadricarinatus</name>
    <name type="common">Australian red claw crayfish</name>
    <dbReference type="NCBI Taxonomy" id="27406"/>
    <lineage>
        <taxon>Eukaryota</taxon>
        <taxon>Metazoa</taxon>
        <taxon>Ecdysozoa</taxon>
        <taxon>Arthropoda</taxon>
        <taxon>Crustacea</taxon>
        <taxon>Multicrustacea</taxon>
        <taxon>Malacostraca</taxon>
        <taxon>Eumalacostraca</taxon>
        <taxon>Eucarida</taxon>
        <taxon>Decapoda</taxon>
        <taxon>Pleocyemata</taxon>
        <taxon>Astacidea</taxon>
        <taxon>Parastacoidea</taxon>
        <taxon>Parastacidae</taxon>
        <taxon>Cherax</taxon>
    </lineage>
</organism>
<dbReference type="PANTHER" id="PTHR23345">
    <property type="entry name" value="VITELLOGENIN-RELATED"/>
    <property type="match status" value="1"/>
</dbReference>
<comment type="caution">
    <text evidence="10">Lacks conserved residue(s) required for the propagation of feature annotation.</text>
</comment>
<evidence type="ECO:0000256" key="9">
    <source>
        <dbReference type="ARBA" id="ARBA00023180"/>
    </source>
</evidence>
<dbReference type="EMBL" id="JARKIK010000004">
    <property type="protein sequence ID" value="KAK8752822.1"/>
    <property type="molecule type" value="Genomic_DNA"/>
</dbReference>
<keyword evidence="7" id="KW-0446">Lipid-binding</keyword>
<protein>
    <recommendedName>
        <fullName evidence="12">Vitellogenin domain-containing protein</fullName>
    </recommendedName>
</protein>
<keyword evidence="3" id="KW-0964">Secreted</keyword>